<feature type="region of interest" description="Disordered" evidence="1">
    <location>
        <begin position="144"/>
        <end position="167"/>
    </location>
</feature>
<sequence>MGVDDMDPGLRQLYLQKPYVKTTKKASLLATIFEEPVQKTKSKEPQLMAARGFKRYLDFESQSEFAKRRRKREQKAMTHQMQKQREQMAQAEPETQVNNCGRPKRRAASISEAATKVMTFFDSPPKPISREAFELSFASVSSKKNSATKDNITNDDSLAFTSSSGNAGKDKILKSRRRIAKPSRISREVRDVVAEIVEVAAVVDDLVVVASGSSWYTGVEKFDDRGHSNLSDKGVDDNGQAVH</sequence>
<accession>A0AAJ6QY86</accession>
<organism evidence="2 3">
    <name type="scientific">Galendromus occidentalis</name>
    <name type="common">western predatory mite</name>
    <dbReference type="NCBI Taxonomy" id="34638"/>
    <lineage>
        <taxon>Eukaryota</taxon>
        <taxon>Metazoa</taxon>
        <taxon>Ecdysozoa</taxon>
        <taxon>Arthropoda</taxon>
        <taxon>Chelicerata</taxon>
        <taxon>Arachnida</taxon>
        <taxon>Acari</taxon>
        <taxon>Parasitiformes</taxon>
        <taxon>Mesostigmata</taxon>
        <taxon>Gamasina</taxon>
        <taxon>Phytoseioidea</taxon>
        <taxon>Phytoseiidae</taxon>
        <taxon>Typhlodrominae</taxon>
        <taxon>Galendromus</taxon>
    </lineage>
</organism>
<dbReference type="AlphaFoldDB" id="A0AAJ6QY86"/>
<feature type="compositionally biased region" description="Polar residues" evidence="1">
    <location>
        <begin position="144"/>
        <end position="166"/>
    </location>
</feature>
<dbReference type="Proteomes" id="UP000694867">
    <property type="component" value="Unplaced"/>
</dbReference>
<name>A0AAJ6QY86_9ACAR</name>
<proteinExistence type="predicted"/>
<gene>
    <name evidence="3" type="primary">LOC100898190</name>
</gene>
<dbReference type="GeneID" id="100898190"/>
<dbReference type="RefSeq" id="XP_003747835.1">
    <property type="nucleotide sequence ID" value="XM_003747787.2"/>
</dbReference>
<reference evidence="3" key="1">
    <citation type="submission" date="2025-08" db="UniProtKB">
        <authorList>
            <consortium name="RefSeq"/>
        </authorList>
    </citation>
    <scope>IDENTIFICATION</scope>
</reference>
<protein>
    <submittedName>
        <fullName evidence="3">Uncharacterized protein LOC100898190</fullName>
    </submittedName>
</protein>
<keyword evidence="2" id="KW-1185">Reference proteome</keyword>
<evidence type="ECO:0000313" key="3">
    <source>
        <dbReference type="RefSeq" id="XP_003747835.1"/>
    </source>
</evidence>
<evidence type="ECO:0000313" key="2">
    <source>
        <dbReference type="Proteomes" id="UP000694867"/>
    </source>
</evidence>
<dbReference type="KEGG" id="goe:100898190"/>
<evidence type="ECO:0000256" key="1">
    <source>
        <dbReference type="SAM" id="MobiDB-lite"/>
    </source>
</evidence>